<dbReference type="Proteomes" id="UP000321046">
    <property type="component" value="Unassembled WGS sequence"/>
</dbReference>
<sequence>MTDVSVRDATVDDVALLRAWDDEPHVIDADPNDDWQWEKELQRSPDWREMWIAEVDERPIGFLQIIDPAREDSHYWGECAPDLRAIDIWIGPADALGKGYGTQMMRLAIDHCFANAEVRAILIDPLARNTRARRFYERLGFEFVEERTFGEDHCAVYRLDRERWEGR</sequence>
<dbReference type="Pfam" id="PF13523">
    <property type="entry name" value="Acetyltransf_8"/>
    <property type="match status" value="1"/>
</dbReference>
<dbReference type="SUPFAM" id="SSF55729">
    <property type="entry name" value="Acyl-CoA N-acyltransferases (Nat)"/>
    <property type="match status" value="1"/>
</dbReference>
<dbReference type="PANTHER" id="PTHR31438:SF1">
    <property type="entry name" value="LYSINE N-ACYLTRANSFERASE C17G9.06C-RELATED"/>
    <property type="match status" value="1"/>
</dbReference>
<dbReference type="AlphaFoldDB" id="A0A5C6XCP8"/>
<dbReference type="InterPro" id="IPR016181">
    <property type="entry name" value="Acyl_CoA_acyltransferase"/>
</dbReference>
<dbReference type="GO" id="GO:0016410">
    <property type="term" value="F:N-acyltransferase activity"/>
    <property type="evidence" value="ECO:0007669"/>
    <property type="project" value="TreeGrafter"/>
</dbReference>
<keyword evidence="1" id="KW-0046">Antibiotic resistance</keyword>
<gene>
    <name evidence="3" type="ORF">FRC96_05850</name>
</gene>
<dbReference type="EMBL" id="VOSL01000025">
    <property type="protein sequence ID" value="TXD39793.1"/>
    <property type="molecule type" value="Genomic_DNA"/>
</dbReference>
<evidence type="ECO:0000313" key="3">
    <source>
        <dbReference type="EMBL" id="TXD39793.1"/>
    </source>
</evidence>
<organism evidence="3 4">
    <name type="scientific">Lujinxingia vulgaris</name>
    <dbReference type="NCBI Taxonomy" id="2600176"/>
    <lineage>
        <taxon>Bacteria</taxon>
        <taxon>Deltaproteobacteria</taxon>
        <taxon>Bradymonadales</taxon>
        <taxon>Lujinxingiaceae</taxon>
        <taxon>Lujinxingia</taxon>
    </lineage>
</organism>
<accession>A0A5C6XCP8</accession>
<dbReference type="RefSeq" id="WP_146973572.1">
    <property type="nucleotide sequence ID" value="NZ_VOSL01000025.1"/>
</dbReference>
<dbReference type="CDD" id="cd04301">
    <property type="entry name" value="NAT_SF"/>
    <property type="match status" value="1"/>
</dbReference>
<protein>
    <submittedName>
        <fullName evidence="3">Acetyltransferase</fullName>
    </submittedName>
</protein>
<comment type="caution">
    <text evidence="3">The sequence shown here is derived from an EMBL/GenBank/DDBJ whole genome shotgun (WGS) entry which is preliminary data.</text>
</comment>
<dbReference type="GO" id="GO:0046677">
    <property type="term" value="P:response to antibiotic"/>
    <property type="evidence" value="ECO:0007669"/>
    <property type="project" value="UniProtKB-KW"/>
</dbReference>
<name>A0A5C6XCP8_9DELT</name>
<dbReference type="OrthoDB" id="8595358at2"/>
<reference evidence="3 4" key="1">
    <citation type="submission" date="2019-08" db="EMBL/GenBank/DDBJ databases">
        <title>Bradymonadales sp. TMQ2.</title>
        <authorList>
            <person name="Liang Q."/>
        </authorList>
    </citation>
    <scope>NUCLEOTIDE SEQUENCE [LARGE SCALE GENOMIC DNA]</scope>
    <source>
        <strain evidence="3 4">TMQ2</strain>
    </source>
</reference>
<dbReference type="Gene3D" id="3.40.630.30">
    <property type="match status" value="1"/>
</dbReference>
<evidence type="ECO:0000256" key="1">
    <source>
        <dbReference type="ARBA" id="ARBA00023251"/>
    </source>
</evidence>
<proteinExistence type="predicted"/>
<dbReference type="PANTHER" id="PTHR31438">
    <property type="entry name" value="LYSINE N-ACYLTRANSFERASE C17G9.06C-RELATED"/>
    <property type="match status" value="1"/>
</dbReference>
<dbReference type="InterPro" id="IPR000182">
    <property type="entry name" value="GNAT_dom"/>
</dbReference>
<evidence type="ECO:0000259" key="2">
    <source>
        <dbReference type="PROSITE" id="PS51186"/>
    </source>
</evidence>
<evidence type="ECO:0000313" key="4">
    <source>
        <dbReference type="Proteomes" id="UP000321046"/>
    </source>
</evidence>
<feature type="domain" description="N-acetyltransferase" evidence="2">
    <location>
        <begin position="4"/>
        <end position="162"/>
    </location>
</feature>
<dbReference type="PROSITE" id="PS51186">
    <property type="entry name" value="GNAT"/>
    <property type="match status" value="1"/>
</dbReference>
<keyword evidence="3" id="KW-0808">Transferase</keyword>